<evidence type="ECO:0000313" key="2">
    <source>
        <dbReference type="EMBL" id="KAA3672702.1"/>
    </source>
</evidence>
<dbReference type="SUPFAM" id="SSF100950">
    <property type="entry name" value="NagB/RpiA/CoA transferase-like"/>
    <property type="match status" value="1"/>
</dbReference>
<keyword evidence="3" id="KW-1185">Reference proteome</keyword>
<organism evidence="2 3">
    <name type="scientific">Paragonimus westermani</name>
    <dbReference type="NCBI Taxonomy" id="34504"/>
    <lineage>
        <taxon>Eukaryota</taxon>
        <taxon>Metazoa</taxon>
        <taxon>Spiralia</taxon>
        <taxon>Lophotrochozoa</taxon>
        <taxon>Platyhelminthes</taxon>
        <taxon>Trematoda</taxon>
        <taxon>Digenea</taxon>
        <taxon>Plagiorchiida</taxon>
        <taxon>Troglotremata</taxon>
        <taxon>Troglotrematidae</taxon>
        <taxon>Paragonimus</taxon>
    </lineage>
</organism>
<dbReference type="PANTHER" id="PTHR13707">
    <property type="entry name" value="KETOACID-COENZYME A TRANSFERASE"/>
    <property type="match status" value="1"/>
</dbReference>
<name>A0A5J4NAX2_9TREM</name>
<dbReference type="InterPro" id="IPR004165">
    <property type="entry name" value="CoA_trans_fam_I"/>
</dbReference>
<sequence length="72" mass="7706">TGKPRIVADCDLPLTGVECVDLIITDLAVFTVNPRDGLTLIELADGVDVTTVETHTGAPFTVSKQLRPMKQV</sequence>
<gene>
    <name evidence="2" type="ORF">DEA37_0010046</name>
</gene>
<dbReference type="AlphaFoldDB" id="A0A5J4NAX2"/>
<reference evidence="2 3" key="1">
    <citation type="journal article" date="2019" name="Gigascience">
        <title>Whole-genome sequence of the oriental lung fluke Paragonimus westermani.</title>
        <authorList>
            <person name="Oey H."/>
            <person name="Zakrzewski M."/>
            <person name="Narain K."/>
            <person name="Devi K.R."/>
            <person name="Agatsuma T."/>
            <person name="Nawaratna S."/>
            <person name="Gobert G.N."/>
            <person name="Jones M.K."/>
            <person name="Ragan M.A."/>
            <person name="McManus D.P."/>
            <person name="Krause L."/>
        </authorList>
    </citation>
    <scope>NUCLEOTIDE SEQUENCE [LARGE SCALE GENOMIC DNA]</scope>
    <source>
        <strain evidence="2 3">IND2009</strain>
    </source>
</reference>
<dbReference type="InterPro" id="IPR037171">
    <property type="entry name" value="NagB/RpiA_transferase-like"/>
</dbReference>
<dbReference type="Proteomes" id="UP000324629">
    <property type="component" value="Unassembled WGS sequence"/>
</dbReference>
<accession>A0A5J4NAX2</accession>
<feature type="non-terminal residue" evidence="2">
    <location>
        <position position="1"/>
    </location>
</feature>
<keyword evidence="1" id="KW-0808">Transferase</keyword>
<dbReference type="GO" id="GO:0008410">
    <property type="term" value="F:CoA-transferase activity"/>
    <property type="evidence" value="ECO:0007669"/>
    <property type="project" value="InterPro"/>
</dbReference>
<proteinExistence type="predicted"/>
<dbReference type="Gene3D" id="3.40.1080.10">
    <property type="entry name" value="Glutaconate Coenzyme A-transferase"/>
    <property type="match status" value="1"/>
</dbReference>
<dbReference type="PANTHER" id="PTHR13707:SF60">
    <property type="entry name" value="ACETATE COA-TRANSFERASE SUBUNIT ALPHA"/>
    <property type="match status" value="1"/>
</dbReference>
<comment type="caution">
    <text evidence="2">The sequence shown here is derived from an EMBL/GenBank/DDBJ whole genome shotgun (WGS) entry which is preliminary data.</text>
</comment>
<evidence type="ECO:0000313" key="3">
    <source>
        <dbReference type="Proteomes" id="UP000324629"/>
    </source>
</evidence>
<dbReference type="EMBL" id="QNGE01004632">
    <property type="protein sequence ID" value="KAA3672702.1"/>
    <property type="molecule type" value="Genomic_DNA"/>
</dbReference>
<evidence type="ECO:0000256" key="1">
    <source>
        <dbReference type="ARBA" id="ARBA00022679"/>
    </source>
</evidence>
<protein>
    <submittedName>
        <fullName evidence="2">Uncharacterized protein</fullName>
    </submittedName>
</protein>